<evidence type="ECO:0000256" key="2">
    <source>
        <dbReference type="ARBA" id="ARBA00015652"/>
    </source>
</evidence>
<evidence type="ECO:0000256" key="5">
    <source>
        <dbReference type="ARBA" id="ARBA00022989"/>
    </source>
</evidence>
<protein>
    <recommendedName>
        <fullName evidence="2">Transmembrane protein 107</fullName>
    </recommendedName>
</protein>
<accession>A0A9W6BR91</accession>
<keyword evidence="4" id="KW-0970">Cilium biogenesis/degradation</keyword>
<dbReference type="OrthoDB" id="2114471at2759"/>
<evidence type="ECO:0000313" key="9">
    <source>
        <dbReference type="Proteomes" id="UP001165080"/>
    </source>
</evidence>
<comment type="subcellular location">
    <subcellularLocation>
        <location evidence="1">Membrane</location>
        <topology evidence="1">Multi-pass membrane protein</topology>
    </subcellularLocation>
</comment>
<dbReference type="Pfam" id="PF14995">
    <property type="entry name" value="TMEM107"/>
    <property type="match status" value="1"/>
</dbReference>
<keyword evidence="5 7" id="KW-1133">Transmembrane helix</keyword>
<dbReference type="GO" id="GO:1904491">
    <property type="term" value="P:protein localization to ciliary transition zone"/>
    <property type="evidence" value="ECO:0007669"/>
    <property type="project" value="TreeGrafter"/>
</dbReference>
<dbReference type="GO" id="GO:0036038">
    <property type="term" value="C:MKS complex"/>
    <property type="evidence" value="ECO:0007669"/>
    <property type="project" value="TreeGrafter"/>
</dbReference>
<proteinExistence type="predicted"/>
<evidence type="ECO:0000256" key="6">
    <source>
        <dbReference type="ARBA" id="ARBA00023136"/>
    </source>
</evidence>
<feature type="transmembrane region" description="Helical" evidence="7">
    <location>
        <begin position="112"/>
        <end position="134"/>
    </location>
</feature>
<dbReference type="PANTHER" id="PTHR34341">
    <property type="entry name" value="TRANSMEMBRANE PROTEIN 107"/>
    <property type="match status" value="1"/>
</dbReference>
<sequence>MAPFRPEEVTLPSRFLCKTAHLVAIVTVLFDVEAVVGNLQIASSDPLFDTRKQQITGLCYAAIGCFAVDYVSLFLGISMFFPAVMSLNILAHFVGTILVVLFYTDNWSFDSFVAFFAVFNVLPMLLEVFTLVFVTRFSFLKY</sequence>
<dbReference type="EMBL" id="BRXU01000017">
    <property type="protein sequence ID" value="GLC56981.1"/>
    <property type="molecule type" value="Genomic_DNA"/>
</dbReference>
<evidence type="ECO:0000313" key="8">
    <source>
        <dbReference type="EMBL" id="GLC56981.1"/>
    </source>
</evidence>
<dbReference type="GO" id="GO:1905515">
    <property type="term" value="P:non-motile cilium assembly"/>
    <property type="evidence" value="ECO:0007669"/>
    <property type="project" value="TreeGrafter"/>
</dbReference>
<comment type="caution">
    <text evidence="8">The sequence shown here is derived from an EMBL/GenBank/DDBJ whole genome shotgun (WGS) entry which is preliminary data.</text>
</comment>
<dbReference type="InterPro" id="IPR029248">
    <property type="entry name" value="TMEM107"/>
</dbReference>
<feature type="transmembrane region" description="Helical" evidence="7">
    <location>
        <begin position="20"/>
        <end position="43"/>
    </location>
</feature>
<keyword evidence="9" id="KW-1185">Reference proteome</keyword>
<dbReference type="Proteomes" id="UP001165080">
    <property type="component" value="Unassembled WGS sequence"/>
</dbReference>
<evidence type="ECO:0000256" key="1">
    <source>
        <dbReference type="ARBA" id="ARBA00004141"/>
    </source>
</evidence>
<keyword evidence="6 7" id="KW-0472">Membrane</keyword>
<feature type="transmembrane region" description="Helical" evidence="7">
    <location>
        <begin position="83"/>
        <end position="103"/>
    </location>
</feature>
<evidence type="ECO:0000256" key="3">
    <source>
        <dbReference type="ARBA" id="ARBA00022692"/>
    </source>
</evidence>
<organism evidence="8 9">
    <name type="scientific">Pleodorina starrii</name>
    <dbReference type="NCBI Taxonomy" id="330485"/>
    <lineage>
        <taxon>Eukaryota</taxon>
        <taxon>Viridiplantae</taxon>
        <taxon>Chlorophyta</taxon>
        <taxon>core chlorophytes</taxon>
        <taxon>Chlorophyceae</taxon>
        <taxon>CS clade</taxon>
        <taxon>Chlamydomonadales</taxon>
        <taxon>Volvocaceae</taxon>
        <taxon>Pleodorina</taxon>
    </lineage>
</organism>
<feature type="transmembrane region" description="Helical" evidence="7">
    <location>
        <begin position="55"/>
        <end position="77"/>
    </location>
</feature>
<dbReference type="GO" id="GO:0016020">
    <property type="term" value="C:membrane"/>
    <property type="evidence" value="ECO:0007669"/>
    <property type="project" value="UniProtKB-SubCell"/>
</dbReference>
<evidence type="ECO:0000256" key="4">
    <source>
        <dbReference type="ARBA" id="ARBA00022794"/>
    </source>
</evidence>
<name>A0A9W6BR91_9CHLO</name>
<keyword evidence="3 7" id="KW-0812">Transmembrane</keyword>
<dbReference type="PANTHER" id="PTHR34341:SF1">
    <property type="entry name" value="TRANSMEMBRANE PROTEIN 107"/>
    <property type="match status" value="1"/>
</dbReference>
<evidence type="ECO:0000256" key="7">
    <source>
        <dbReference type="SAM" id="Phobius"/>
    </source>
</evidence>
<dbReference type="AlphaFoldDB" id="A0A9W6BR91"/>
<gene>
    <name evidence="8" type="primary">PLEST003152</name>
    <name evidence="8" type="ORF">PLESTB_001170100</name>
</gene>
<reference evidence="8 9" key="1">
    <citation type="journal article" date="2023" name="Commun. Biol.">
        <title>Reorganization of the ancestral sex-determining regions during the evolution of trioecy in Pleodorina starrii.</title>
        <authorList>
            <person name="Takahashi K."/>
            <person name="Suzuki S."/>
            <person name="Kawai-Toyooka H."/>
            <person name="Yamamoto K."/>
            <person name="Hamaji T."/>
            <person name="Ootsuki R."/>
            <person name="Yamaguchi H."/>
            <person name="Kawachi M."/>
            <person name="Higashiyama T."/>
            <person name="Nozaki H."/>
        </authorList>
    </citation>
    <scope>NUCLEOTIDE SEQUENCE [LARGE SCALE GENOMIC DNA]</scope>
    <source>
        <strain evidence="8 9">NIES-4479</strain>
    </source>
</reference>